<name>A0ABP8H4Q1_9BACT</name>
<dbReference type="EMBL" id="BAABGY010000008">
    <property type="protein sequence ID" value="GAA4334212.1"/>
    <property type="molecule type" value="Genomic_DNA"/>
</dbReference>
<sequence length="63" mass="7120">MLDLTTCMRVLNKSAELPFSEGEVARIATILWQLAEINCDIFLNEKNEQKHETSDSGNPGKLR</sequence>
<reference evidence="2" key="1">
    <citation type="journal article" date="2019" name="Int. J. Syst. Evol. Microbiol.">
        <title>The Global Catalogue of Microorganisms (GCM) 10K type strain sequencing project: providing services to taxonomists for standard genome sequencing and annotation.</title>
        <authorList>
            <consortium name="The Broad Institute Genomics Platform"/>
            <consortium name="The Broad Institute Genome Sequencing Center for Infectious Disease"/>
            <person name="Wu L."/>
            <person name="Ma J."/>
        </authorList>
    </citation>
    <scope>NUCLEOTIDE SEQUENCE [LARGE SCALE GENOMIC DNA]</scope>
    <source>
        <strain evidence="2">JCM 17919</strain>
    </source>
</reference>
<comment type="caution">
    <text evidence="1">The sequence shown here is derived from an EMBL/GenBank/DDBJ whole genome shotgun (WGS) entry which is preliminary data.</text>
</comment>
<keyword evidence="2" id="KW-1185">Reference proteome</keyword>
<gene>
    <name evidence="1" type="ORF">GCM10023184_28040</name>
</gene>
<protein>
    <submittedName>
        <fullName evidence="1">Uncharacterized protein</fullName>
    </submittedName>
</protein>
<evidence type="ECO:0000313" key="1">
    <source>
        <dbReference type="EMBL" id="GAA4334212.1"/>
    </source>
</evidence>
<organism evidence="1 2">
    <name type="scientific">Flaviaesturariibacter amylovorans</name>
    <dbReference type="NCBI Taxonomy" id="1084520"/>
    <lineage>
        <taxon>Bacteria</taxon>
        <taxon>Pseudomonadati</taxon>
        <taxon>Bacteroidota</taxon>
        <taxon>Chitinophagia</taxon>
        <taxon>Chitinophagales</taxon>
        <taxon>Chitinophagaceae</taxon>
        <taxon>Flaviaestuariibacter</taxon>
    </lineage>
</organism>
<dbReference type="Proteomes" id="UP001501725">
    <property type="component" value="Unassembled WGS sequence"/>
</dbReference>
<evidence type="ECO:0000313" key="2">
    <source>
        <dbReference type="Proteomes" id="UP001501725"/>
    </source>
</evidence>
<accession>A0ABP8H4Q1</accession>
<proteinExistence type="predicted"/>